<evidence type="ECO:0000256" key="5">
    <source>
        <dbReference type="ARBA" id="ARBA00011738"/>
    </source>
</evidence>
<comment type="similarity">
    <text evidence="4 11">Belongs to the SHMT family.</text>
</comment>
<dbReference type="GO" id="GO:0032259">
    <property type="term" value="P:methylation"/>
    <property type="evidence" value="ECO:0007669"/>
    <property type="project" value="UniProtKB-KW"/>
</dbReference>
<keyword evidence="8 11" id="KW-0028">Amino-acid biosynthesis</keyword>
<dbReference type="Pfam" id="PF00464">
    <property type="entry name" value="SHMT"/>
    <property type="match status" value="1"/>
</dbReference>
<comment type="pathway">
    <text evidence="11">Amino-acid biosynthesis; glycine biosynthesis; glycine from L-serine: step 1/1.</text>
</comment>
<keyword evidence="10 11" id="KW-0663">Pyridoxal phosphate</keyword>
<evidence type="ECO:0000256" key="10">
    <source>
        <dbReference type="ARBA" id="ARBA00022898"/>
    </source>
</evidence>
<dbReference type="FunFam" id="3.40.640.10:FF:000001">
    <property type="entry name" value="Serine hydroxymethyltransferase"/>
    <property type="match status" value="1"/>
</dbReference>
<dbReference type="PANTHER" id="PTHR11680:SF50">
    <property type="entry name" value="SERINE HYDROXYMETHYLTRANSFERASE"/>
    <property type="match status" value="1"/>
</dbReference>
<dbReference type="Proteomes" id="UP000051634">
    <property type="component" value="Unassembled WGS sequence"/>
</dbReference>
<feature type="binding site" evidence="11">
    <location>
        <begin position="355"/>
        <end position="357"/>
    </location>
    <ligand>
        <name>(6S)-5,6,7,8-tetrahydrofolate</name>
        <dbReference type="ChEBI" id="CHEBI:57453"/>
    </ligand>
</feature>
<comment type="caution">
    <text evidence="14">The sequence shown here is derived from an EMBL/GenBank/DDBJ whole genome shotgun (WGS) entry which is preliminary data.</text>
</comment>
<evidence type="ECO:0000313" key="14">
    <source>
        <dbReference type="EMBL" id="KRT55164.1"/>
    </source>
</evidence>
<dbReference type="NCBIfam" id="NF000586">
    <property type="entry name" value="PRK00011.1"/>
    <property type="match status" value="1"/>
</dbReference>
<organism evidence="14 15">
    <name type="scientific">endosymbiont of Ridgeia piscesae</name>
    <dbReference type="NCBI Taxonomy" id="54398"/>
    <lineage>
        <taxon>Bacteria</taxon>
        <taxon>Pseudomonadati</taxon>
        <taxon>Pseudomonadota</taxon>
        <taxon>Gammaproteobacteria</taxon>
        <taxon>sulfur-oxidizing symbionts</taxon>
    </lineage>
</organism>
<dbReference type="OrthoDB" id="9803846at2"/>
<keyword evidence="6 11" id="KW-0963">Cytoplasm</keyword>
<sequence length="418" mass="45620">MFDKSMQIQGYDDELWASIQAEERRQEEHIELIASENYTSPRVMQAQGSVLTNKYAEGYPHKRYYGGCENVDVAEQLAIDRAKALFDADYANVQPHSGSQANAAVYMALCQPGDTILGMSLAHGGHLTHGAKPNFSGKIYNAVQYGLNPATGEIDYDEVERLAREHKPKMIVAGFSAYSRVVDWQRFRDIADEVGAYLFVDMAHVAGLIAAGHYPSPVAIADVTTTTTHKTLRGPRGGLILAKANPEIEKKLNSLVFPGTQGGPLMHVIAAKAVAFKEAMEPEFKEYQAQVITNAQAMAKVFMDRGYDVVSKGTDDHLFLVSFIEAGLTGKEVDAWLGAAYITVNMNAVPNDPQSPFVTSGIRVGTPAITTRGFSEAEASELAGWMCDIIDNRGEQAKIDEIKGKVLAICAKHPVYAR</sequence>
<proteinExistence type="inferred from homology"/>
<dbReference type="InterPro" id="IPR015421">
    <property type="entry name" value="PyrdxlP-dep_Trfase_major"/>
</dbReference>
<dbReference type="PIRSF" id="PIRSF000412">
    <property type="entry name" value="SHMT"/>
    <property type="match status" value="1"/>
</dbReference>
<dbReference type="GO" id="GO:0019264">
    <property type="term" value="P:glycine biosynthetic process from serine"/>
    <property type="evidence" value="ECO:0007669"/>
    <property type="project" value="UniProtKB-UniRule"/>
</dbReference>
<dbReference type="Gene3D" id="3.40.640.10">
    <property type="entry name" value="Type I PLP-dependent aspartate aminotransferase-like (Major domain)"/>
    <property type="match status" value="1"/>
</dbReference>
<feature type="binding site" evidence="11">
    <location>
        <position position="121"/>
    </location>
    <ligand>
        <name>(6S)-5,6,7,8-tetrahydrofolate</name>
        <dbReference type="ChEBI" id="CHEBI:57453"/>
    </ligand>
</feature>
<dbReference type="InterPro" id="IPR001085">
    <property type="entry name" value="Ser_HO-MeTrfase"/>
</dbReference>
<dbReference type="EC" id="2.1.2.1" evidence="11"/>
<comment type="cofactor">
    <cofactor evidence="2 11 12">
        <name>pyridoxal 5'-phosphate</name>
        <dbReference type="ChEBI" id="CHEBI:597326"/>
    </cofactor>
</comment>
<dbReference type="GO" id="GO:0008168">
    <property type="term" value="F:methyltransferase activity"/>
    <property type="evidence" value="ECO:0007669"/>
    <property type="project" value="UniProtKB-KW"/>
</dbReference>
<dbReference type="UniPathway" id="UPA00193"/>
<evidence type="ECO:0000256" key="1">
    <source>
        <dbReference type="ARBA" id="ARBA00001528"/>
    </source>
</evidence>
<dbReference type="GO" id="GO:0035999">
    <property type="term" value="P:tetrahydrofolate interconversion"/>
    <property type="evidence" value="ECO:0007669"/>
    <property type="project" value="UniProtKB-UniRule"/>
</dbReference>
<dbReference type="PROSITE" id="PS00096">
    <property type="entry name" value="SHMT"/>
    <property type="match status" value="1"/>
</dbReference>
<evidence type="ECO:0000256" key="6">
    <source>
        <dbReference type="ARBA" id="ARBA00022490"/>
    </source>
</evidence>
<keyword evidence="9 11" id="KW-0808">Transferase</keyword>
<feature type="site" description="Plays an important role in substrate specificity" evidence="11">
    <location>
        <position position="229"/>
    </location>
</feature>
<comment type="subunit">
    <text evidence="5 11">Homodimer.</text>
</comment>
<accession>A0A0T5YX81</accession>
<dbReference type="Gene3D" id="3.90.1150.10">
    <property type="entry name" value="Aspartate Aminotransferase, domain 1"/>
    <property type="match status" value="1"/>
</dbReference>
<evidence type="ECO:0000256" key="3">
    <source>
        <dbReference type="ARBA" id="ARBA00004496"/>
    </source>
</evidence>
<keyword evidence="14" id="KW-0489">Methyltransferase</keyword>
<dbReference type="FunFam" id="3.90.1150.10:FF:000003">
    <property type="entry name" value="Serine hydroxymethyltransferase"/>
    <property type="match status" value="1"/>
</dbReference>
<gene>
    <name evidence="11" type="primary">glyA</name>
    <name evidence="14" type="ORF">Ga0074115_11460</name>
</gene>
<dbReference type="InterPro" id="IPR019798">
    <property type="entry name" value="Ser_HO-MeTrfase_PLP_BS"/>
</dbReference>
<dbReference type="AlphaFoldDB" id="A0A0T5YX81"/>
<dbReference type="InterPro" id="IPR015424">
    <property type="entry name" value="PyrdxlP-dep_Trfase"/>
</dbReference>
<keyword evidence="15" id="KW-1185">Reference proteome</keyword>
<evidence type="ECO:0000256" key="9">
    <source>
        <dbReference type="ARBA" id="ARBA00022679"/>
    </source>
</evidence>
<feature type="modified residue" description="N6-(pyridoxal phosphate)lysine" evidence="11 12">
    <location>
        <position position="230"/>
    </location>
</feature>
<name>A0A0T5YX81_9GAMM</name>
<dbReference type="PATRIC" id="fig|54398.3.peg.1923"/>
<evidence type="ECO:0000259" key="13">
    <source>
        <dbReference type="Pfam" id="PF00464"/>
    </source>
</evidence>
<dbReference type="GO" id="GO:0030170">
    <property type="term" value="F:pyridoxal phosphate binding"/>
    <property type="evidence" value="ECO:0007669"/>
    <property type="project" value="UniProtKB-UniRule"/>
</dbReference>
<keyword evidence="7 11" id="KW-0554">One-carbon metabolism</keyword>
<evidence type="ECO:0000256" key="4">
    <source>
        <dbReference type="ARBA" id="ARBA00006376"/>
    </source>
</evidence>
<comment type="caution">
    <text evidence="11">Lacks conserved residue(s) required for the propagation of feature annotation.</text>
</comment>
<feature type="binding site" evidence="11">
    <location>
        <begin position="125"/>
        <end position="127"/>
    </location>
    <ligand>
        <name>(6S)-5,6,7,8-tetrahydrofolate</name>
        <dbReference type="ChEBI" id="CHEBI:57453"/>
    </ligand>
</feature>
<dbReference type="SUPFAM" id="SSF53383">
    <property type="entry name" value="PLP-dependent transferases"/>
    <property type="match status" value="1"/>
</dbReference>
<feature type="domain" description="Serine hydroxymethyltransferase-like" evidence="13">
    <location>
        <begin position="9"/>
        <end position="386"/>
    </location>
</feature>
<dbReference type="InterPro" id="IPR049943">
    <property type="entry name" value="Ser_HO-MeTrfase-like"/>
</dbReference>
<comment type="catalytic activity">
    <reaction evidence="1 11">
        <text>(6R)-5,10-methylene-5,6,7,8-tetrahydrofolate + glycine + H2O = (6S)-5,6,7,8-tetrahydrofolate + L-serine</text>
        <dbReference type="Rhea" id="RHEA:15481"/>
        <dbReference type="ChEBI" id="CHEBI:15377"/>
        <dbReference type="ChEBI" id="CHEBI:15636"/>
        <dbReference type="ChEBI" id="CHEBI:33384"/>
        <dbReference type="ChEBI" id="CHEBI:57305"/>
        <dbReference type="ChEBI" id="CHEBI:57453"/>
        <dbReference type="EC" id="2.1.2.1"/>
    </reaction>
</comment>
<dbReference type="InterPro" id="IPR015422">
    <property type="entry name" value="PyrdxlP-dep_Trfase_small"/>
</dbReference>
<dbReference type="EMBL" id="LDXT01000083">
    <property type="protein sequence ID" value="KRT55164.1"/>
    <property type="molecule type" value="Genomic_DNA"/>
</dbReference>
<dbReference type="HAMAP" id="MF_00051">
    <property type="entry name" value="SHMT"/>
    <property type="match status" value="1"/>
</dbReference>
<evidence type="ECO:0000256" key="7">
    <source>
        <dbReference type="ARBA" id="ARBA00022563"/>
    </source>
</evidence>
<dbReference type="GO" id="GO:0005829">
    <property type="term" value="C:cytosol"/>
    <property type="evidence" value="ECO:0007669"/>
    <property type="project" value="TreeGrafter"/>
</dbReference>
<evidence type="ECO:0000256" key="2">
    <source>
        <dbReference type="ARBA" id="ARBA00001933"/>
    </source>
</evidence>
<dbReference type="GO" id="GO:0004372">
    <property type="term" value="F:glycine hydroxymethyltransferase activity"/>
    <property type="evidence" value="ECO:0007669"/>
    <property type="project" value="UniProtKB-UniRule"/>
</dbReference>
<evidence type="ECO:0000313" key="15">
    <source>
        <dbReference type="Proteomes" id="UP000051634"/>
    </source>
</evidence>
<reference evidence="14 15" key="1">
    <citation type="submission" date="2015-11" db="EMBL/GenBank/DDBJ databases">
        <title>The genome of Candidatus Endoriftia persephone in Ridgeia piscesae and population structure of the North Eastern Pacific vestimentiferan symbionts.</title>
        <authorList>
            <person name="Perez M."/>
            <person name="Juniper K.S."/>
        </authorList>
    </citation>
    <scope>NUCLEOTIDE SEQUENCE [LARGE SCALE GENOMIC DNA]</scope>
    <source>
        <strain evidence="14">Ind11</strain>
    </source>
</reference>
<dbReference type="RefSeq" id="WP_005960885.1">
    <property type="nucleotide sequence ID" value="NZ_KQ557130.1"/>
</dbReference>
<dbReference type="PANTHER" id="PTHR11680">
    <property type="entry name" value="SERINE HYDROXYMETHYLTRANSFERASE"/>
    <property type="match status" value="1"/>
</dbReference>
<comment type="pathway">
    <text evidence="11">One-carbon metabolism; tetrahydrofolate interconversion.</text>
</comment>
<protein>
    <recommendedName>
        <fullName evidence="11">Serine hydroxymethyltransferase</fullName>
        <shortName evidence="11">SHMT</shortName>
        <shortName evidence="11">Serine methylase</shortName>
        <ecNumber evidence="11">2.1.2.1</ecNumber>
    </recommendedName>
</protein>
<comment type="function">
    <text evidence="11">Catalyzes the reversible interconversion of serine and glycine with tetrahydrofolate (THF) serving as the one-carbon carrier. This reaction serves as the major source of one-carbon groups required for the biosynthesis of purines, thymidylate, methionine, and other important biomolecules. Also exhibits THF-independent aldolase activity toward beta-hydroxyamino acids, producing glycine and aldehydes, via a retro-aldol mechanism.</text>
</comment>
<evidence type="ECO:0000256" key="8">
    <source>
        <dbReference type="ARBA" id="ARBA00022605"/>
    </source>
</evidence>
<evidence type="ECO:0000256" key="11">
    <source>
        <dbReference type="HAMAP-Rule" id="MF_00051"/>
    </source>
</evidence>
<dbReference type="InterPro" id="IPR039429">
    <property type="entry name" value="SHMT-like_dom"/>
</dbReference>
<dbReference type="UniPathway" id="UPA00288">
    <property type="reaction ID" value="UER01023"/>
</dbReference>
<evidence type="ECO:0000256" key="12">
    <source>
        <dbReference type="PIRSR" id="PIRSR000412-50"/>
    </source>
</evidence>
<dbReference type="CDD" id="cd00378">
    <property type="entry name" value="SHMT"/>
    <property type="match status" value="1"/>
</dbReference>
<comment type="subcellular location">
    <subcellularLocation>
        <location evidence="3 11">Cytoplasm</location>
    </subcellularLocation>
</comment>